<dbReference type="KEGG" id="acp:A2cp1_1478"/>
<dbReference type="Proteomes" id="UP000007089">
    <property type="component" value="Chromosome"/>
</dbReference>
<dbReference type="AlphaFoldDB" id="B8JHC0"/>
<dbReference type="EMBL" id="CP001359">
    <property type="protein sequence ID" value="ACL64822.1"/>
    <property type="molecule type" value="Genomic_DNA"/>
</dbReference>
<proteinExistence type="predicted"/>
<keyword evidence="2" id="KW-1185">Reference proteome</keyword>
<dbReference type="RefSeq" id="WP_012632763.1">
    <property type="nucleotide sequence ID" value="NC_011891.1"/>
</dbReference>
<accession>B8JHC0</accession>
<gene>
    <name evidence="1" type="ordered locus">A2cp1_1478</name>
</gene>
<reference evidence="1" key="1">
    <citation type="submission" date="2009-01" db="EMBL/GenBank/DDBJ databases">
        <title>Complete sequence of Anaeromyxobacter dehalogenans 2CP-1.</title>
        <authorList>
            <consortium name="US DOE Joint Genome Institute"/>
            <person name="Lucas S."/>
            <person name="Copeland A."/>
            <person name="Lapidus A."/>
            <person name="Glavina del Rio T."/>
            <person name="Dalin E."/>
            <person name="Tice H."/>
            <person name="Bruce D."/>
            <person name="Goodwin L."/>
            <person name="Pitluck S."/>
            <person name="Saunders E."/>
            <person name="Brettin T."/>
            <person name="Detter J.C."/>
            <person name="Han C."/>
            <person name="Larimer F."/>
            <person name="Land M."/>
            <person name="Hauser L."/>
            <person name="Kyrpides N."/>
            <person name="Ovchinnikova G."/>
            <person name="Beliaev A.S."/>
            <person name="Richardson P."/>
        </authorList>
    </citation>
    <scope>NUCLEOTIDE SEQUENCE</scope>
    <source>
        <strain evidence="1">2CP-1</strain>
    </source>
</reference>
<sequence length="162" mass="17279">MSTPTSTPLPVPPLESILLQPRRAALDAFARAGWRPYATPISLDAERRRLLNIDLTEPEMAFLDAEGGLAAVASVETDREGRVTNVEVVGAEPADPVRVALALVGEVGPPRTGGGGEAREWIWGPESGAALEVGGEPARVWMCAERAYGDRLWLVASVVRRG</sequence>
<protein>
    <submittedName>
        <fullName evidence="1">Uncharacterized protein</fullName>
    </submittedName>
</protein>
<evidence type="ECO:0000313" key="1">
    <source>
        <dbReference type="EMBL" id="ACL64822.1"/>
    </source>
</evidence>
<dbReference type="HOGENOM" id="CLU_1631930_0_0_7"/>
<evidence type="ECO:0000313" key="2">
    <source>
        <dbReference type="Proteomes" id="UP000007089"/>
    </source>
</evidence>
<name>B8JHC0_ANAD2</name>
<organism evidence="1 2">
    <name type="scientific">Anaeromyxobacter dehalogenans (strain ATCC BAA-258 / DSM 21875 / 2CP-1)</name>
    <dbReference type="NCBI Taxonomy" id="455488"/>
    <lineage>
        <taxon>Bacteria</taxon>
        <taxon>Pseudomonadati</taxon>
        <taxon>Myxococcota</taxon>
        <taxon>Myxococcia</taxon>
        <taxon>Myxococcales</taxon>
        <taxon>Cystobacterineae</taxon>
        <taxon>Anaeromyxobacteraceae</taxon>
        <taxon>Anaeromyxobacter</taxon>
    </lineage>
</organism>